<dbReference type="Gene3D" id="3.40.50.720">
    <property type="entry name" value="NAD(P)-binding Rossmann-like Domain"/>
    <property type="match status" value="1"/>
</dbReference>
<gene>
    <name evidence="3" type="ORF">EXE58_05595</name>
</gene>
<dbReference type="SUPFAM" id="SSF51735">
    <property type="entry name" value="NAD(P)-binding Rossmann-fold domains"/>
    <property type="match status" value="1"/>
</dbReference>
<evidence type="ECO:0000256" key="2">
    <source>
        <dbReference type="ARBA" id="ARBA00023002"/>
    </source>
</evidence>
<keyword evidence="2" id="KW-0560">Oxidoreductase</keyword>
<dbReference type="Proteomes" id="UP000294853">
    <property type="component" value="Chromosome"/>
</dbReference>
<organism evidence="3 4">
    <name type="scientific">Nocardioides seonyuensis</name>
    <dbReference type="NCBI Taxonomy" id="2518371"/>
    <lineage>
        <taxon>Bacteria</taxon>
        <taxon>Bacillati</taxon>
        <taxon>Actinomycetota</taxon>
        <taxon>Actinomycetes</taxon>
        <taxon>Propionibacteriales</taxon>
        <taxon>Nocardioidaceae</taxon>
        <taxon>Nocardioides</taxon>
    </lineage>
</organism>
<dbReference type="InterPro" id="IPR036291">
    <property type="entry name" value="NAD(P)-bd_dom_sf"/>
</dbReference>
<dbReference type="EMBL" id="CP038436">
    <property type="protein sequence ID" value="QBX54979.1"/>
    <property type="molecule type" value="Genomic_DNA"/>
</dbReference>
<dbReference type="KEGG" id="nsn:EXE58_05595"/>
<name>A0A4P7ICY4_9ACTN</name>
<dbReference type="Pfam" id="PF00106">
    <property type="entry name" value="adh_short"/>
    <property type="match status" value="1"/>
</dbReference>
<evidence type="ECO:0000256" key="1">
    <source>
        <dbReference type="ARBA" id="ARBA00006484"/>
    </source>
</evidence>
<protein>
    <submittedName>
        <fullName evidence="3">SDR family oxidoreductase</fullName>
    </submittedName>
</protein>
<comment type="similarity">
    <text evidence="1">Belongs to the short-chain dehydrogenases/reductases (SDR) family.</text>
</comment>
<dbReference type="InterPro" id="IPR002347">
    <property type="entry name" value="SDR_fam"/>
</dbReference>
<accession>A0A4P7ICY4</accession>
<dbReference type="AlphaFoldDB" id="A0A4P7ICY4"/>
<dbReference type="OrthoDB" id="9799818at2"/>
<sequence length="221" mass="22780">MTSPLYVVLGAGPGLGLATARRFGREGYDVVLVGRSAEQMAPLAETLASEGVSADAEGVDLTDEAAVRALMVDIGSRHGRIDVLHFNPSAWREADVLHLTPDELFEDLALGVAPLLPALQAAIDFMPPGGRVLVTGSMAAERPSPAAPSLGVQKAAVRNLVTSVDATLAERGVRAVAVQVNGALAKEGPFAPPAVAQALYAAATRPQEGWTPHVGYDGDGS</sequence>
<dbReference type="PANTHER" id="PTHR43669:SF3">
    <property type="entry name" value="ALCOHOL DEHYDROGENASE, PUTATIVE (AFU_ORTHOLOGUE AFUA_3G03445)-RELATED"/>
    <property type="match status" value="1"/>
</dbReference>
<evidence type="ECO:0000313" key="4">
    <source>
        <dbReference type="Proteomes" id="UP000294853"/>
    </source>
</evidence>
<reference evidence="3 4" key="1">
    <citation type="submission" date="2019-03" db="EMBL/GenBank/DDBJ databases">
        <title>Three New Species of Nocardioides, Nocardioides euryhalodurans sp. nov., Nocardioides seonyuensis sp. nov. and Nocardioides eburneoflavus sp. nov. Iolated from Soil.</title>
        <authorList>
            <person name="Roh S.G."/>
            <person name="Lee C."/>
            <person name="Kim M.-K."/>
            <person name="Kim S.B."/>
        </authorList>
    </citation>
    <scope>NUCLEOTIDE SEQUENCE [LARGE SCALE GENOMIC DNA]</scope>
    <source>
        <strain evidence="3 4">MMS17-SY207-3</strain>
    </source>
</reference>
<proteinExistence type="inferred from homology"/>
<dbReference type="PRINTS" id="PR00081">
    <property type="entry name" value="GDHRDH"/>
</dbReference>
<dbReference type="GO" id="GO:0016491">
    <property type="term" value="F:oxidoreductase activity"/>
    <property type="evidence" value="ECO:0007669"/>
    <property type="project" value="UniProtKB-KW"/>
</dbReference>
<dbReference type="RefSeq" id="WP_135266947.1">
    <property type="nucleotide sequence ID" value="NZ_CP038436.1"/>
</dbReference>
<evidence type="ECO:0000313" key="3">
    <source>
        <dbReference type="EMBL" id="QBX54979.1"/>
    </source>
</evidence>
<dbReference type="CDD" id="cd05233">
    <property type="entry name" value="SDR_c"/>
    <property type="match status" value="1"/>
</dbReference>
<keyword evidence="4" id="KW-1185">Reference proteome</keyword>
<dbReference type="PANTHER" id="PTHR43669">
    <property type="entry name" value="5-KETO-D-GLUCONATE 5-REDUCTASE"/>
    <property type="match status" value="1"/>
</dbReference>